<proteinExistence type="inferred from homology"/>
<dbReference type="GO" id="GO:0048046">
    <property type="term" value="C:apoplast"/>
    <property type="evidence" value="ECO:0007669"/>
    <property type="project" value="UniProtKB-SubCell"/>
</dbReference>
<organism evidence="5 6">
    <name type="scientific">Helianthus annuus</name>
    <name type="common">Common sunflower</name>
    <dbReference type="NCBI Taxonomy" id="4232"/>
    <lineage>
        <taxon>Eukaryota</taxon>
        <taxon>Viridiplantae</taxon>
        <taxon>Streptophyta</taxon>
        <taxon>Embryophyta</taxon>
        <taxon>Tracheophyta</taxon>
        <taxon>Spermatophyta</taxon>
        <taxon>Magnoliopsida</taxon>
        <taxon>eudicotyledons</taxon>
        <taxon>Gunneridae</taxon>
        <taxon>Pentapetalae</taxon>
        <taxon>asterids</taxon>
        <taxon>campanulids</taxon>
        <taxon>Asterales</taxon>
        <taxon>Asteraceae</taxon>
        <taxon>Asteroideae</taxon>
        <taxon>Heliantheae alliance</taxon>
        <taxon>Heliantheae</taxon>
        <taxon>Helianthus</taxon>
    </lineage>
</organism>
<comment type="subcellular location">
    <subcellularLocation>
        <location evidence="4">Secreted</location>
        <location evidence="4">Extracellular space</location>
        <location evidence="4">Apoplast</location>
    </subcellularLocation>
</comment>
<sequence length="190" mass="21147">MALILQKQMHNIITILLFTLIIQAQSHEFSKQLSPNSLGLKKQKLTHLHFYYHDIRSTTPDIVQVAEAAMTNTSKTGFGSVSVLDGPLTVGPERTSKIVGRAQGMVASADLNDFGFLFVINYIFTDDKYNGSTLSVLGRNQVLLPVRELPIVGGTGIFRFARGYMLTNTQFFNVSTGDGAFEYNVYVFHY</sequence>
<evidence type="ECO:0000256" key="4">
    <source>
        <dbReference type="RuleBase" id="RU363099"/>
    </source>
</evidence>
<dbReference type="InterPro" id="IPR044859">
    <property type="entry name" value="Allene_oxi_cyc_Dirigent"/>
</dbReference>
<feature type="signal peptide" evidence="4">
    <location>
        <begin position="1"/>
        <end position="24"/>
    </location>
</feature>
<dbReference type="InParanoid" id="A0A251TLP4"/>
<keyword evidence="6" id="KW-1185">Reference proteome</keyword>
<comment type="similarity">
    <text evidence="1 4">Belongs to the plant dirigent protein family.</text>
</comment>
<dbReference type="Gene3D" id="2.40.480.10">
    <property type="entry name" value="Allene oxide cyclase-like"/>
    <property type="match status" value="1"/>
</dbReference>
<keyword evidence="4" id="KW-0732">Signal</keyword>
<evidence type="ECO:0000256" key="3">
    <source>
        <dbReference type="ARBA" id="ARBA00022525"/>
    </source>
</evidence>
<evidence type="ECO:0000313" key="6">
    <source>
        <dbReference type="Proteomes" id="UP000215914"/>
    </source>
</evidence>
<dbReference type="InterPro" id="IPR004265">
    <property type="entry name" value="Dirigent"/>
</dbReference>
<evidence type="ECO:0000256" key="2">
    <source>
        <dbReference type="ARBA" id="ARBA00011738"/>
    </source>
</evidence>
<gene>
    <name evidence="5" type="ORF">HannXRQ_Chr10g0305461</name>
</gene>
<dbReference type="EMBL" id="CM007899">
    <property type="protein sequence ID" value="OTG12048.1"/>
    <property type="molecule type" value="Genomic_DNA"/>
</dbReference>
<feature type="chain" id="PRO_5011814551" description="Dirigent protein" evidence="4">
    <location>
        <begin position="25"/>
        <end position="190"/>
    </location>
</feature>
<evidence type="ECO:0000313" key="5">
    <source>
        <dbReference type="EMBL" id="OTG12048.1"/>
    </source>
</evidence>
<dbReference type="OMA" id="FLEGEYN"/>
<dbReference type="Pfam" id="PF03018">
    <property type="entry name" value="Dirigent"/>
    <property type="match status" value="1"/>
</dbReference>
<comment type="subunit">
    <text evidence="2 4">Homodimer.</text>
</comment>
<evidence type="ECO:0000256" key="1">
    <source>
        <dbReference type="ARBA" id="ARBA00010746"/>
    </source>
</evidence>
<dbReference type="PANTHER" id="PTHR21495">
    <property type="entry name" value="NUCLEOPORIN-RELATED"/>
    <property type="match status" value="1"/>
</dbReference>
<protein>
    <recommendedName>
        <fullName evidence="4">Dirigent protein</fullName>
    </recommendedName>
</protein>
<keyword evidence="4" id="KW-0052">Apoplast</keyword>
<dbReference type="FunCoup" id="A0A251TLP4">
    <property type="interactions" value="63"/>
</dbReference>
<dbReference type="AlphaFoldDB" id="A0A251TLP4"/>
<reference evidence="6" key="1">
    <citation type="journal article" date="2017" name="Nature">
        <title>The sunflower genome provides insights into oil metabolism, flowering and Asterid evolution.</title>
        <authorList>
            <person name="Badouin H."/>
            <person name="Gouzy J."/>
            <person name="Grassa C.J."/>
            <person name="Murat F."/>
            <person name="Staton S.E."/>
            <person name="Cottret L."/>
            <person name="Lelandais-Briere C."/>
            <person name="Owens G.L."/>
            <person name="Carrere S."/>
            <person name="Mayjonade B."/>
            <person name="Legrand L."/>
            <person name="Gill N."/>
            <person name="Kane N.C."/>
            <person name="Bowers J.E."/>
            <person name="Hubner S."/>
            <person name="Bellec A."/>
            <person name="Berard A."/>
            <person name="Berges H."/>
            <person name="Blanchet N."/>
            <person name="Boniface M.C."/>
            <person name="Brunel D."/>
            <person name="Catrice O."/>
            <person name="Chaidir N."/>
            <person name="Claudel C."/>
            <person name="Donnadieu C."/>
            <person name="Faraut T."/>
            <person name="Fievet G."/>
            <person name="Helmstetter N."/>
            <person name="King M."/>
            <person name="Knapp S.J."/>
            <person name="Lai Z."/>
            <person name="Le Paslier M.C."/>
            <person name="Lippi Y."/>
            <person name="Lorenzon L."/>
            <person name="Mandel J.R."/>
            <person name="Marage G."/>
            <person name="Marchand G."/>
            <person name="Marquand E."/>
            <person name="Bret-Mestries E."/>
            <person name="Morien E."/>
            <person name="Nambeesan S."/>
            <person name="Nguyen T."/>
            <person name="Pegot-Espagnet P."/>
            <person name="Pouilly N."/>
            <person name="Raftis F."/>
            <person name="Sallet E."/>
            <person name="Schiex T."/>
            <person name="Thomas J."/>
            <person name="Vandecasteele C."/>
            <person name="Vares D."/>
            <person name="Vear F."/>
            <person name="Vautrin S."/>
            <person name="Crespi M."/>
            <person name="Mangin B."/>
            <person name="Burke J.M."/>
            <person name="Salse J."/>
            <person name="Munos S."/>
            <person name="Vincourt P."/>
            <person name="Rieseberg L.H."/>
            <person name="Langlade N.B."/>
        </authorList>
    </citation>
    <scope>NUCLEOTIDE SEQUENCE [LARGE SCALE GENOMIC DNA]</scope>
    <source>
        <strain evidence="6">cv. SF193</strain>
    </source>
</reference>
<dbReference type="Proteomes" id="UP000215914">
    <property type="component" value="Chromosome 10"/>
</dbReference>
<accession>A0A251TLP4</accession>
<dbReference type="STRING" id="4232.A0A251TLP4"/>
<comment type="function">
    <text evidence="4">Dirigent proteins impart stereoselectivity on the phenoxy radical-coupling reaction, yielding optically active lignans from two molecules of coniferyl alcohol in the biosynthesis of lignans, flavonolignans, and alkaloids and thus plays a central role in plant secondary metabolism.</text>
</comment>
<dbReference type="GO" id="GO:0009699">
    <property type="term" value="P:phenylpropanoid biosynthetic process"/>
    <property type="evidence" value="ECO:0007669"/>
    <property type="project" value="UniProtKB-ARBA"/>
</dbReference>
<keyword evidence="3 4" id="KW-0964">Secreted</keyword>
<name>A0A251TLP4_HELAN</name>